<evidence type="ECO:0000313" key="2">
    <source>
        <dbReference type="EMBL" id="GHA37526.1"/>
    </source>
</evidence>
<dbReference type="EMBL" id="BMXB01000006">
    <property type="protein sequence ID" value="GHA37526.1"/>
    <property type="molecule type" value="Genomic_DNA"/>
</dbReference>
<dbReference type="SUPFAM" id="SSF56801">
    <property type="entry name" value="Acetyl-CoA synthetase-like"/>
    <property type="match status" value="1"/>
</dbReference>
<dbReference type="Gene3D" id="3.30.300.30">
    <property type="match status" value="1"/>
</dbReference>
<proteinExistence type="predicted"/>
<dbReference type="InterPro" id="IPR045851">
    <property type="entry name" value="AMP-bd_C_sf"/>
</dbReference>
<dbReference type="AlphaFoldDB" id="A0A918SEH2"/>
<gene>
    <name evidence="2" type="primary">menE</name>
    <name evidence="2" type="ORF">GCM10007103_18670</name>
</gene>
<keyword evidence="2" id="KW-0436">Ligase</keyword>
<dbReference type="PANTHER" id="PTHR43201:SF32">
    <property type="entry name" value="2-SUCCINYLBENZOATE--COA LIGASE, CHLOROPLASTIC_PEROXISOMAL"/>
    <property type="match status" value="1"/>
</dbReference>
<keyword evidence="3" id="KW-1185">Reference proteome</keyword>
<dbReference type="RefSeq" id="WP_189604474.1">
    <property type="nucleotide sequence ID" value="NZ_BMXB01000006.1"/>
</dbReference>
<dbReference type="Proteomes" id="UP000610456">
    <property type="component" value="Unassembled WGS sequence"/>
</dbReference>
<reference evidence="2" key="1">
    <citation type="journal article" date="2014" name="Int. J. Syst. Evol. Microbiol.">
        <title>Complete genome sequence of Corynebacterium casei LMG S-19264T (=DSM 44701T), isolated from a smear-ripened cheese.</title>
        <authorList>
            <consortium name="US DOE Joint Genome Institute (JGI-PGF)"/>
            <person name="Walter F."/>
            <person name="Albersmeier A."/>
            <person name="Kalinowski J."/>
            <person name="Ruckert C."/>
        </authorList>
    </citation>
    <scope>NUCLEOTIDE SEQUENCE</scope>
    <source>
        <strain evidence="2">KCTC 12719</strain>
    </source>
</reference>
<dbReference type="GO" id="GO:0031956">
    <property type="term" value="F:medium-chain fatty acid-CoA ligase activity"/>
    <property type="evidence" value="ECO:0007669"/>
    <property type="project" value="TreeGrafter"/>
</dbReference>
<dbReference type="PANTHER" id="PTHR43201">
    <property type="entry name" value="ACYL-COA SYNTHETASE"/>
    <property type="match status" value="1"/>
</dbReference>
<dbReference type="InterPro" id="IPR000873">
    <property type="entry name" value="AMP-dep_synth/lig_dom"/>
</dbReference>
<evidence type="ECO:0000259" key="1">
    <source>
        <dbReference type="Pfam" id="PF00501"/>
    </source>
</evidence>
<dbReference type="Pfam" id="PF00501">
    <property type="entry name" value="AMP-binding"/>
    <property type="match status" value="1"/>
</dbReference>
<name>A0A918SEH2_9FLAO</name>
<feature type="domain" description="AMP-dependent synthetase/ligase" evidence="1">
    <location>
        <begin position="62"/>
        <end position="209"/>
    </location>
</feature>
<comment type="caution">
    <text evidence="2">The sequence shown here is derived from an EMBL/GenBank/DDBJ whole genome shotgun (WGS) entry which is preliminary data.</text>
</comment>
<dbReference type="InterPro" id="IPR042099">
    <property type="entry name" value="ANL_N_sf"/>
</dbReference>
<reference evidence="2" key="2">
    <citation type="submission" date="2020-09" db="EMBL/GenBank/DDBJ databases">
        <authorList>
            <person name="Sun Q."/>
            <person name="Kim S."/>
        </authorList>
    </citation>
    <scope>NUCLEOTIDE SEQUENCE</scope>
    <source>
        <strain evidence="2">KCTC 12719</strain>
    </source>
</reference>
<evidence type="ECO:0000313" key="3">
    <source>
        <dbReference type="Proteomes" id="UP000610456"/>
    </source>
</evidence>
<accession>A0A918SEH2</accession>
<protein>
    <submittedName>
        <fullName evidence="2">O-succinylbenzoic acid--CoA ligase</fullName>
    </submittedName>
</protein>
<organism evidence="2 3">
    <name type="scientific">Salinimicrobium marinum</name>
    <dbReference type="NCBI Taxonomy" id="680283"/>
    <lineage>
        <taxon>Bacteria</taxon>
        <taxon>Pseudomonadati</taxon>
        <taxon>Bacteroidota</taxon>
        <taxon>Flavobacteriia</taxon>
        <taxon>Flavobacteriales</taxon>
        <taxon>Flavobacteriaceae</taxon>
        <taxon>Salinimicrobium</taxon>
    </lineage>
</organism>
<sequence length="365" mass="41251">MEKTFTLPEIHPDFKLNKKHYNNQDLAAVAYNLIKEGEPYEGRIGTFLLDWLNDQEYIAVKTSGSTGTPKKIRIKKEFMVNSALATGKFFDLPSKSTALHCLPADYIAGKMMLVRAMVLGWDIDTVPPKANALDQVFKIYDFCAMTPFQLDNSLSRLHLIRKLIVGGGSVSANLKKLVQGLETKIYETYGMTETVTHIAARRINPKKEKEHPIPFKVLPNVSISTNERGCLIIEAPKVAEGKLVTNDVAEIVKKKKFLLKGRYDNVINSGGIKLHPEQIEAKLEAIIAHRFFVTSLPDDALGEKLILMVESDFSEEALRALEREIRDFRMLEKYEVPKKIYFVGKFEETPNGKIHRGNTLKSRIS</sequence>
<dbReference type="GO" id="GO:0006631">
    <property type="term" value="P:fatty acid metabolic process"/>
    <property type="evidence" value="ECO:0007669"/>
    <property type="project" value="TreeGrafter"/>
</dbReference>
<dbReference type="Gene3D" id="3.40.50.12780">
    <property type="entry name" value="N-terminal domain of ligase-like"/>
    <property type="match status" value="1"/>
</dbReference>